<dbReference type="Proteomes" id="UP000597762">
    <property type="component" value="Unassembled WGS sequence"/>
</dbReference>
<proteinExistence type="predicted"/>
<evidence type="ECO:0000313" key="2">
    <source>
        <dbReference type="EMBL" id="CAE1165617.1"/>
    </source>
</evidence>
<comment type="caution">
    <text evidence="2">The sequence shown here is derived from an EMBL/GenBank/DDBJ whole genome shotgun (WGS) entry which is preliminary data.</text>
</comment>
<feature type="region of interest" description="Disordered" evidence="1">
    <location>
        <begin position="163"/>
        <end position="184"/>
    </location>
</feature>
<dbReference type="AlphaFoldDB" id="A0A812B269"/>
<feature type="region of interest" description="Disordered" evidence="1">
    <location>
        <begin position="33"/>
        <end position="53"/>
    </location>
</feature>
<dbReference type="InterPro" id="IPR011333">
    <property type="entry name" value="SKP1/BTB/POZ_sf"/>
</dbReference>
<feature type="compositionally biased region" description="Basic and acidic residues" evidence="1">
    <location>
        <begin position="42"/>
        <end position="51"/>
    </location>
</feature>
<organism evidence="2 3">
    <name type="scientific">Acanthosepion pharaonis</name>
    <name type="common">Pharaoh cuttlefish</name>
    <name type="synonym">Sepia pharaonis</name>
    <dbReference type="NCBI Taxonomy" id="158019"/>
    <lineage>
        <taxon>Eukaryota</taxon>
        <taxon>Metazoa</taxon>
        <taxon>Spiralia</taxon>
        <taxon>Lophotrochozoa</taxon>
        <taxon>Mollusca</taxon>
        <taxon>Cephalopoda</taxon>
        <taxon>Coleoidea</taxon>
        <taxon>Decapodiformes</taxon>
        <taxon>Sepiida</taxon>
        <taxon>Sepiina</taxon>
        <taxon>Sepiidae</taxon>
        <taxon>Acanthosepion</taxon>
    </lineage>
</organism>
<dbReference type="EMBL" id="CAHIKZ030000277">
    <property type="protein sequence ID" value="CAE1165617.1"/>
    <property type="molecule type" value="Genomic_DNA"/>
</dbReference>
<name>A0A812B269_ACAPH</name>
<feature type="compositionally biased region" description="Polar residues" evidence="1">
    <location>
        <begin position="163"/>
        <end position="173"/>
    </location>
</feature>
<sequence length="414" mass="45878">MKRNNLSISRQLGLASTVCSNHFVDGCPTIMNPLPTLNIEPPPKDKEDKKKSASRLYKSIIERNLFNKTQEKYREQPQQQQQQQQQEIVKLSETVKSSLQRSSNKVLEQLQCVEESRNEKLFKAMLYQMTPQTQNKPQQKINVSAALGKPANIERSRKSPLNIASTSNSTVESKTIEVENASPPPKKVREIHIDIDVSEEESPVVSKPLLQPTIEPPAQKSVTTSMKSTPAQPSSVVHNPVLDINVPQKQKRILVVPNHQQSVMSNLSSLWKAGRLCDAFISNGTVNVKVHKMILGAVCPKVLDVFYSTPQHKLPKVTFPNSHLPLIPLCGHGQLLPPPFLVSPLCLLLFSGCRLLIQLPWSLFCACHSSVGASSFSTFLGLSSVPVILQWAWAASPPSFVSHLCLSPLPPSKH</sequence>
<gene>
    <name evidence="2" type="ORF">SPHA_8526</name>
</gene>
<reference evidence="2" key="1">
    <citation type="submission" date="2021-01" db="EMBL/GenBank/DDBJ databases">
        <authorList>
            <person name="Li R."/>
            <person name="Bekaert M."/>
        </authorList>
    </citation>
    <scope>NUCLEOTIDE SEQUENCE</scope>
    <source>
        <strain evidence="2">Farmed</strain>
    </source>
</reference>
<keyword evidence="3" id="KW-1185">Reference proteome</keyword>
<protein>
    <recommendedName>
        <fullName evidence="4">BTB domain-containing protein</fullName>
    </recommendedName>
</protein>
<evidence type="ECO:0000256" key="1">
    <source>
        <dbReference type="SAM" id="MobiDB-lite"/>
    </source>
</evidence>
<evidence type="ECO:0008006" key="4">
    <source>
        <dbReference type="Google" id="ProtNLM"/>
    </source>
</evidence>
<evidence type="ECO:0000313" key="3">
    <source>
        <dbReference type="Proteomes" id="UP000597762"/>
    </source>
</evidence>
<accession>A0A812B269</accession>
<dbReference type="SUPFAM" id="SSF54695">
    <property type="entry name" value="POZ domain"/>
    <property type="match status" value="1"/>
</dbReference>
<dbReference type="Gene3D" id="3.30.710.10">
    <property type="entry name" value="Potassium Channel Kv1.1, Chain A"/>
    <property type="match status" value="1"/>
</dbReference>